<keyword evidence="5" id="KW-1185">Reference proteome</keyword>
<dbReference type="Gene3D" id="1.10.4080.10">
    <property type="entry name" value="ADP-ribosylation/Crystallin J1"/>
    <property type="match status" value="1"/>
</dbReference>
<evidence type="ECO:0000313" key="4">
    <source>
        <dbReference type="EMBL" id="KIX85210.1"/>
    </source>
</evidence>
<dbReference type="GO" id="GO:0016787">
    <property type="term" value="F:hydrolase activity"/>
    <property type="evidence" value="ECO:0007669"/>
    <property type="project" value="UniProtKB-KW"/>
</dbReference>
<dbReference type="Proteomes" id="UP000032214">
    <property type="component" value="Unassembled WGS sequence"/>
</dbReference>
<dbReference type="eggNOG" id="COG1397">
    <property type="taxonomic scope" value="Bacteria"/>
</dbReference>
<feature type="binding site" evidence="3">
    <location>
        <position position="102"/>
    </location>
    <ligand>
        <name>Mg(2+)</name>
        <dbReference type="ChEBI" id="CHEBI:18420"/>
        <label>1</label>
    </ligand>
</feature>
<evidence type="ECO:0000256" key="3">
    <source>
        <dbReference type="PIRSR" id="PIRSR605502-1"/>
    </source>
</evidence>
<feature type="binding site" evidence="3">
    <location>
        <position position="104"/>
    </location>
    <ligand>
        <name>Mg(2+)</name>
        <dbReference type="ChEBI" id="CHEBI:18420"/>
        <label>1</label>
    </ligand>
</feature>
<comment type="caution">
    <text evidence="4">The sequence shown here is derived from an EMBL/GenBank/DDBJ whole genome shotgun (WGS) entry which is preliminary data.</text>
</comment>
<feature type="binding site" evidence="3">
    <location>
        <position position="103"/>
    </location>
    <ligand>
        <name>Mg(2+)</name>
        <dbReference type="ChEBI" id="CHEBI:18420"/>
        <label>1</label>
    </ligand>
</feature>
<dbReference type="InterPro" id="IPR050792">
    <property type="entry name" value="ADP-ribosylglycohydrolase"/>
</dbReference>
<dbReference type="AlphaFoldDB" id="A0A0D2I222"/>
<keyword evidence="3" id="KW-0479">Metal-binding</keyword>
<dbReference type="PANTHER" id="PTHR16222">
    <property type="entry name" value="ADP-RIBOSYLGLYCOHYDROLASE"/>
    <property type="match status" value="1"/>
</dbReference>
<dbReference type="PANTHER" id="PTHR16222:SF24">
    <property type="entry name" value="ADP-RIBOSYLHYDROLASE ARH3"/>
    <property type="match status" value="1"/>
</dbReference>
<evidence type="ECO:0008006" key="6">
    <source>
        <dbReference type="Google" id="ProtNLM"/>
    </source>
</evidence>
<sequence length="254" mass="28557">MYYSNTLYKVIKMYKNYLVMLLIFICSSVLYSSNTLSINHDYISKIRGCILGAVVGDMLGGPVEFIQDPDVISKKYIRNDGVDISLLPYVTTKNGRRIIPYTDDTGMTLCILRGICNWYNFYNKEHSIIYTIACEFVNDLNNTLGWAQLSRAPGNACLKNVRKFASVLKQGNSDHDSSLFSQGKPVWMVGGAMDGGCGSVMRAHPFGLLYFQNPTMAAFYSRLQSTIKSSANCYCCMRVICNWYCACHELNDVS</sequence>
<dbReference type="GO" id="GO:0046872">
    <property type="term" value="F:metal ion binding"/>
    <property type="evidence" value="ECO:0007669"/>
    <property type="project" value="UniProtKB-KW"/>
</dbReference>
<comment type="similarity">
    <text evidence="1">Belongs to the ADP-ribosylglycohydrolase family.</text>
</comment>
<evidence type="ECO:0000313" key="5">
    <source>
        <dbReference type="Proteomes" id="UP000032214"/>
    </source>
</evidence>
<dbReference type="SUPFAM" id="SSF101478">
    <property type="entry name" value="ADP-ribosylglycohydrolase"/>
    <property type="match status" value="1"/>
</dbReference>
<reference evidence="4 5" key="1">
    <citation type="journal article" date="2013" name="Proc. Natl. Acad. Sci. U.S.A.">
        <title>Candidate phylum TM6 genome recovered from a hospital sink biofilm provides genomic insights into this uncultivated phylum.</title>
        <authorList>
            <person name="McLean J.S."/>
            <person name="Lombardo M.J."/>
            <person name="Badger J.H."/>
            <person name="Edlund A."/>
            <person name="Novotny M."/>
            <person name="Yee-Greenbaum J."/>
            <person name="Vyahhi N."/>
            <person name="Hall A.P."/>
            <person name="Yang Y."/>
            <person name="Dupont C.L."/>
            <person name="Ziegler M.G."/>
            <person name="Chitsaz H."/>
            <person name="Allen A.E."/>
            <person name="Yooseph S."/>
            <person name="Tesler G."/>
            <person name="Pevzner P.A."/>
            <person name="Friedman R.M."/>
            <person name="Nealson K.H."/>
            <person name="Venter J.C."/>
            <person name="Lasken R.S."/>
        </authorList>
    </citation>
    <scope>NUCLEOTIDE SEQUENCE [LARGE SCALE GENOMIC DNA]</scope>
    <source>
        <strain evidence="4 5">TM6SC1</strain>
    </source>
</reference>
<dbReference type="Pfam" id="PF03747">
    <property type="entry name" value="ADP_ribosyl_GH"/>
    <property type="match status" value="1"/>
</dbReference>
<accession>A0A0D2I222</accession>
<evidence type="ECO:0000256" key="1">
    <source>
        <dbReference type="ARBA" id="ARBA00010702"/>
    </source>
</evidence>
<organism evidence="4 5">
    <name type="scientific">candidate division TM6 bacterium JCVI TM6SC1</name>
    <dbReference type="NCBI Taxonomy" id="1306947"/>
    <lineage>
        <taxon>Bacteria</taxon>
        <taxon>Candidatus Babelota</taxon>
        <taxon>Vermiphilus</taxon>
    </lineage>
</organism>
<gene>
    <name evidence="4" type="ORF">J120_02690</name>
</gene>
<protein>
    <recommendedName>
        <fullName evidence="6">ADP-ribosylglycohydrolase</fullName>
    </recommendedName>
</protein>
<dbReference type="InterPro" id="IPR005502">
    <property type="entry name" value="Ribosyl_crysJ1"/>
</dbReference>
<keyword evidence="2" id="KW-0378">Hydrolase</keyword>
<evidence type="ECO:0000256" key="2">
    <source>
        <dbReference type="ARBA" id="ARBA00022801"/>
    </source>
</evidence>
<keyword evidence="3" id="KW-0460">Magnesium</keyword>
<dbReference type="InterPro" id="IPR036705">
    <property type="entry name" value="Ribosyl_crysJ1_sf"/>
</dbReference>
<comment type="cofactor">
    <cofactor evidence="3">
        <name>Mg(2+)</name>
        <dbReference type="ChEBI" id="CHEBI:18420"/>
    </cofactor>
    <text evidence="3">Binds 2 magnesium ions per subunit.</text>
</comment>
<dbReference type="STRING" id="1306947.J120_02690"/>
<proteinExistence type="inferred from homology"/>
<dbReference type="EMBL" id="ARQD01000002">
    <property type="protein sequence ID" value="KIX85210.1"/>
    <property type="molecule type" value="Genomic_DNA"/>
</dbReference>
<name>A0A0D2I222_9BACT</name>